<dbReference type="AlphaFoldDB" id="A0A9D5D2F9"/>
<feature type="transmembrane region" description="Helical" evidence="3">
    <location>
        <begin position="552"/>
        <end position="574"/>
    </location>
</feature>
<feature type="domain" description="Gnk2-homologous" evidence="6">
    <location>
        <begin position="37"/>
        <end position="139"/>
    </location>
</feature>
<dbReference type="InterPro" id="IPR001245">
    <property type="entry name" value="Ser-Thr/Tyr_kinase_cat_dom"/>
</dbReference>
<evidence type="ECO:0000313" key="7">
    <source>
        <dbReference type="EMBL" id="KAJ0983414.1"/>
    </source>
</evidence>
<organism evidence="7 8">
    <name type="scientific">Dioscorea zingiberensis</name>
    <dbReference type="NCBI Taxonomy" id="325984"/>
    <lineage>
        <taxon>Eukaryota</taxon>
        <taxon>Viridiplantae</taxon>
        <taxon>Streptophyta</taxon>
        <taxon>Embryophyta</taxon>
        <taxon>Tracheophyta</taxon>
        <taxon>Spermatophyta</taxon>
        <taxon>Magnoliopsida</taxon>
        <taxon>Liliopsida</taxon>
        <taxon>Dioscoreales</taxon>
        <taxon>Dioscoreaceae</taxon>
        <taxon>Dioscorea</taxon>
    </lineage>
</organism>
<dbReference type="Gene3D" id="3.30.200.20">
    <property type="entry name" value="Phosphorylase Kinase, domain 1"/>
    <property type="match status" value="1"/>
</dbReference>
<keyword evidence="1 4" id="KW-0732">Signal</keyword>
<dbReference type="InterPro" id="IPR002902">
    <property type="entry name" value="GNK2"/>
</dbReference>
<dbReference type="Pfam" id="PF07714">
    <property type="entry name" value="PK_Tyr_Ser-Thr"/>
    <property type="match status" value="1"/>
</dbReference>
<evidence type="ECO:0000256" key="4">
    <source>
        <dbReference type="SAM" id="SignalP"/>
    </source>
</evidence>
<dbReference type="FunFam" id="1.10.510.10:FF:001722">
    <property type="entry name" value="G-type lectin S-receptor-like serine/threonine-protein kinase B120"/>
    <property type="match status" value="1"/>
</dbReference>
<evidence type="ECO:0000256" key="1">
    <source>
        <dbReference type="ARBA" id="ARBA00022729"/>
    </source>
</evidence>
<dbReference type="InterPro" id="IPR000719">
    <property type="entry name" value="Prot_kinase_dom"/>
</dbReference>
<feature type="domain" description="Gnk2-homologous" evidence="6">
    <location>
        <begin position="419"/>
        <end position="527"/>
    </location>
</feature>
<keyword evidence="3" id="KW-0472">Membrane</keyword>
<gene>
    <name evidence="7" type="ORF">J5N97_011669</name>
</gene>
<dbReference type="EMBL" id="JAGGNH010000002">
    <property type="protein sequence ID" value="KAJ0983414.1"/>
    <property type="molecule type" value="Genomic_DNA"/>
</dbReference>
<keyword evidence="3" id="KW-0812">Transmembrane</keyword>
<dbReference type="InterPro" id="IPR011009">
    <property type="entry name" value="Kinase-like_dom_sf"/>
</dbReference>
<keyword evidence="2" id="KW-0677">Repeat</keyword>
<evidence type="ECO:0000256" key="3">
    <source>
        <dbReference type="SAM" id="Phobius"/>
    </source>
</evidence>
<feature type="domain" description="Gnk2-homologous" evidence="6">
    <location>
        <begin position="315"/>
        <end position="415"/>
    </location>
</feature>
<dbReference type="InterPro" id="IPR038408">
    <property type="entry name" value="GNK2_sf"/>
</dbReference>
<reference evidence="7" key="1">
    <citation type="submission" date="2021-03" db="EMBL/GenBank/DDBJ databases">
        <authorList>
            <person name="Li Z."/>
            <person name="Yang C."/>
        </authorList>
    </citation>
    <scope>NUCLEOTIDE SEQUENCE</scope>
    <source>
        <strain evidence="7">Dzin_1.0</strain>
        <tissue evidence="7">Leaf</tissue>
    </source>
</reference>
<feature type="signal peptide" evidence="4">
    <location>
        <begin position="1"/>
        <end position="35"/>
    </location>
</feature>
<dbReference type="PANTHER" id="PTHR32099">
    <property type="entry name" value="CYSTEINE-RICH REPEAT SECRETORY PROTEIN"/>
    <property type="match status" value="1"/>
</dbReference>
<dbReference type="PROSITE" id="PS51473">
    <property type="entry name" value="GNK2"/>
    <property type="match status" value="4"/>
</dbReference>
<feature type="domain" description="Protein kinase" evidence="5">
    <location>
        <begin position="421"/>
        <end position="806"/>
    </location>
</feature>
<dbReference type="FunFam" id="3.30.430.20:FF:000003">
    <property type="entry name" value="Cysteine-rich RLK (RECEPTOR-like protein kinase) 10"/>
    <property type="match status" value="1"/>
</dbReference>
<dbReference type="PANTHER" id="PTHR32099:SF42">
    <property type="entry name" value="CYSTEINE-RICH RECEPTOR-LIKE PROTEIN KINASE 9-RELATED"/>
    <property type="match status" value="1"/>
</dbReference>
<sequence length="866" mass="95885">MNERDTFLSLLNSCHISIQLLSLLSLLFLVSPSLSAELLYQFCGSTGNYTANSTYESNLNALLPSLASNGSDPGFYKDTLGRVPDQVYALSLCRGDVNASVCRSCLDLARQDAIQLCPYKKAATIYYDYCFLRYSNQNFLNSNDNSDVFFMWNAQNTTEWDPFNKIVSELIDRIFKWAAYNSSRRFATGEAYFNLDYPKIYALAQCTADFAGDQCYNCLSGIVSIKQNILGKQGGRVLGARCNFRYEIYKFYEGKSIVQLASSDVGSIVPISPSSPTPSGKKKASMALEESKLVPLLFIGAYLLLFFTVKTYSQNSPIFKECSPDTNYSDPSFKSHLDLLLSNLTSTAPKSPSLYSNASVHAVYGLAQCRPDASISTCTECLSRSTDSFATLCPAGRSAAVRFDLCILRYSDQPFFSVMDTSFRTLIGQSASRPILLVEELRKLINKTKSQASESALRFATEEMNLSYPYVASAKADCTRDLSAVDCTVCLAQAIGFLLSDNNFNNTLLARQVVGLSCIVGYNVRNSSLPPTQTTTPASTETEGSSDPTTTIVLSIVLPVIGSVLLLSTIYLYFQRRRTVKKMVFLPEVEDETEFASGESRLFDLNDLKEATDNFSDANMLGEGGFGPVYKGALKDGQEIAVKRLSRTSGQGLLELRNEVIFVAKLPAQKSYFGLAKHFGVNETHGNTGRVAGTYGYMAPEYALHGEFSTKSDVFSYGVLVLEIVTGRKNTSFQRSRPAVSLLNHVWRHWNEGRALELRDPVLDNNFIEEQMSRCIHIGLLCVQEDPIKRPKMASIVQMLSSYSFPLPTPCLPAFLNFSSMFNESDEILNEDVCRYSLNSQCTDGYSGSTRLISTNEVSISQMEPR</sequence>
<protein>
    <recommendedName>
        <fullName evidence="9">Cysteine-rich receptor-like protein kinase 25</fullName>
    </recommendedName>
</protein>
<dbReference type="Gene3D" id="1.10.510.10">
    <property type="entry name" value="Transferase(Phosphotransferase) domain 1"/>
    <property type="match status" value="1"/>
</dbReference>
<dbReference type="FunFam" id="3.30.430.20:FF:000002">
    <property type="entry name" value="Cysteine-rich receptor-like protein kinase 10"/>
    <property type="match status" value="1"/>
</dbReference>
<dbReference type="PROSITE" id="PS50011">
    <property type="entry name" value="PROTEIN_KINASE_DOM"/>
    <property type="match status" value="1"/>
</dbReference>
<evidence type="ECO:0000313" key="8">
    <source>
        <dbReference type="Proteomes" id="UP001085076"/>
    </source>
</evidence>
<keyword evidence="8" id="KW-1185">Reference proteome</keyword>
<accession>A0A9D5D2F9</accession>
<feature type="domain" description="Gnk2-homologous" evidence="6">
    <location>
        <begin position="145"/>
        <end position="251"/>
    </location>
</feature>
<evidence type="ECO:0000259" key="6">
    <source>
        <dbReference type="PROSITE" id="PS51473"/>
    </source>
</evidence>
<keyword evidence="3" id="KW-1133">Transmembrane helix</keyword>
<evidence type="ECO:0008006" key="9">
    <source>
        <dbReference type="Google" id="ProtNLM"/>
    </source>
</evidence>
<feature type="chain" id="PRO_5038584195" description="Cysteine-rich receptor-like protein kinase 25" evidence="4">
    <location>
        <begin position="36"/>
        <end position="866"/>
    </location>
</feature>
<dbReference type="Proteomes" id="UP001085076">
    <property type="component" value="Miscellaneous, Linkage group lg02"/>
</dbReference>
<dbReference type="SUPFAM" id="SSF56112">
    <property type="entry name" value="Protein kinase-like (PK-like)"/>
    <property type="match status" value="1"/>
</dbReference>
<comment type="caution">
    <text evidence="7">The sequence shown here is derived from an EMBL/GenBank/DDBJ whole genome shotgun (WGS) entry which is preliminary data.</text>
</comment>
<dbReference type="CDD" id="cd23509">
    <property type="entry name" value="Gnk2-like"/>
    <property type="match status" value="4"/>
</dbReference>
<name>A0A9D5D2F9_9LILI</name>
<dbReference type="Pfam" id="PF01657">
    <property type="entry name" value="Stress-antifung"/>
    <property type="match status" value="3"/>
</dbReference>
<evidence type="ECO:0000256" key="2">
    <source>
        <dbReference type="ARBA" id="ARBA00022737"/>
    </source>
</evidence>
<proteinExistence type="predicted"/>
<evidence type="ECO:0000259" key="5">
    <source>
        <dbReference type="PROSITE" id="PS50011"/>
    </source>
</evidence>
<reference evidence="7" key="2">
    <citation type="journal article" date="2022" name="Hortic Res">
        <title>The genome of Dioscorea zingiberensis sheds light on the biosynthesis, origin and evolution of the medicinally important diosgenin saponins.</title>
        <authorList>
            <person name="Li Y."/>
            <person name="Tan C."/>
            <person name="Li Z."/>
            <person name="Guo J."/>
            <person name="Li S."/>
            <person name="Chen X."/>
            <person name="Wang C."/>
            <person name="Dai X."/>
            <person name="Yang H."/>
            <person name="Song W."/>
            <person name="Hou L."/>
            <person name="Xu J."/>
            <person name="Tong Z."/>
            <person name="Xu A."/>
            <person name="Yuan X."/>
            <person name="Wang W."/>
            <person name="Yang Q."/>
            <person name="Chen L."/>
            <person name="Sun Z."/>
            <person name="Wang K."/>
            <person name="Pan B."/>
            <person name="Chen J."/>
            <person name="Bao Y."/>
            <person name="Liu F."/>
            <person name="Qi X."/>
            <person name="Gang D.R."/>
            <person name="Wen J."/>
            <person name="Li J."/>
        </authorList>
    </citation>
    <scope>NUCLEOTIDE SEQUENCE</scope>
    <source>
        <strain evidence="7">Dzin_1.0</strain>
    </source>
</reference>
<dbReference type="GO" id="GO:0005524">
    <property type="term" value="F:ATP binding"/>
    <property type="evidence" value="ECO:0007669"/>
    <property type="project" value="InterPro"/>
</dbReference>
<dbReference type="Gene3D" id="3.30.430.20">
    <property type="entry name" value="Gnk2 domain, C-X8-C-X2-C motif"/>
    <property type="match status" value="4"/>
</dbReference>
<dbReference type="GO" id="GO:0004672">
    <property type="term" value="F:protein kinase activity"/>
    <property type="evidence" value="ECO:0007669"/>
    <property type="project" value="InterPro"/>
</dbReference>